<protein>
    <submittedName>
        <fullName evidence="4">Uncharacterized domain 1-containing protein</fullName>
    </submittedName>
</protein>
<feature type="region of interest" description="Disordered" evidence="2">
    <location>
        <begin position="132"/>
        <end position="153"/>
    </location>
</feature>
<dbReference type="NCBIfam" id="TIGR00369">
    <property type="entry name" value="unchar_dom_1"/>
    <property type="match status" value="1"/>
</dbReference>
<reference evidence="4 5" key="1">
    <citation type="submission" date="2016-10" db="EMBL/GenBank/DDBJ databases">
        <authorList>
            <person name="de Groot N.N."/>
        </authorList>
    </citation>
    <scope>NUCLEOTIDE SEQUENCE [LARGE SCALE GENOMIC DNA]</scope>
    <source>
        <strain evidence="4 5">DSM 17890</strain>
    </source>
</reference>
<evidence type="ECO:0000259" key="3">
    <source>
        <dbReference type="Pfam" id="PF03061"/>
    </source>
</evidence>
<dbReference type="InterPro" id="IPR003736">
    <property type="entry name" value="PAAI_dom"/>
</dbReference>
<dbReference type="STRING" id="356660.SAMN05444336_10633"/>
<dbReference type="AlphaFoldDB" id="A0A1H3CCC4"/>
<proteinExistence type="predicted"/>
<dbReference type="InterPro" id="IPR006683">
    <property type="entry name" value="Thioestr_dom"/>
</dbReference>
<organism evidence="4 5">
    <name type="scientific">Albimonas donghaensis</name>
    <dbReference type="NCBI Taxonomy" id="356660"/>
    <lineage>
        <taxon>Bacteria</taxon>
        <taxon>Pseudomonadati</taxon>
        <taxon>Pseudomonadota</taxon>
        <taxon>Alphaproteobacteria</taxon>
        <taxon>Rhodobacterales</taxon>
        <taxon>Paracoccaceae</taxon>
        <taxon>Albimonas</taxon>
    </lineage>
</organism>
<dbReference type="RefSeq" id="WP_092683462.1">
    <property type="nucleotide sequence ID" value="NZ_FNMZ01000006.1"/>
</dbReference>
<dbReference type="GO" id="GO:0016289">
    <property type="term" value="F:acyl-CoA hydrolase activity"/>
    <property type="evidence" value="ECO:0007669"/>
    <property type="project" value="UniProtKB-ARBA"/>
</dbReference>
<sequence length="153" mass="16533">MSDENPFKTRIPSPASRMLGWTFVSYDREAMVLRLAFDGKPEFRNPAGVIQGGILSAMVDDTFGPLVGATLGKFGVTVDLTTQFLRPVLPGPITTEARILRRGRSVVFLEGDLMDAGGKLCLRCTASFFVPEKDPRPNPQPLAAAPSEPAPQS</sequence>
<dbReference type="InterPro" id="IPR029069">
    <property type="entry name" value="HotDog_dom_sf"/>
</dbReference>
<dbReference type="CDD" id="cd03443">
    <property type="entry name" value="PaaI_thioesterase"/>
    <property type="match status" value="1"/>
</dbReference>
<evidence type="ECO:0000313" key="5">
    <source>
        <dbReference type="Proteomes" id="UP000199118"/>
    </source>
</evidence>
<evidence type="ECO:0000313" key="4">
    <source>
        <dbReference type="EMBL" id="SDX51244.1"/>
    </source>
</evidence>
<dbReference type="OrthoDB" id="9813282at2"/>
<dbReference type="SUPFAM" id="SSF54637">
    <property type="entry name" value="Thioesterase/thiol ester dehydrase-isomerase"/>
    <property type="match status" value="1"/>
</dbReference>
<accession>A0A1H3CCC4</accession>
<keyword evidence="1" id="KW-0378">Hydrolase</keyword>
<evidence type="ECO:0000256" key="1">
    <source>
        <dbReference type="ARBA" id="ARBA00022801"/>
    </source>
</evidence>
<dbReference type="Pfam" id="PF03061">
    <property type="entry name" value="4HBT"/>
    <property type="match status" value="1"/>
</dbReference>
<keyword evidence="5" id="KW-1185">Reference proteome</keyword>
<gene>
    <name evidence="4" type="ORF">SAMN05444336_10633</name>
</gene>
<dbReference type="Gene3D" id="3.10.129.10">
    <property type="entry name" value="Hotdog Thioesterase"/>
    <property type="match status" value="1"/>
</dbReference>
<evidence type="ECO:0000256" key="2">
    <source>
        <dbReference type="SAM" id="MobiDB-lite"/>
    </source>
</evidence>
<name>A0A1H3CCC4_9RHOB</name>
<feature type="domain" description="Thioesterase" evidence="3">
    <location>
        <begin position="48"/>
        <end position="121"/>
    </location>
</feature>
<dbReference type="Proteomes" id="UP000199118">
    <property type="component" value="Unassembled WGS sequence"/>
</dbReference>
<dbReference type="EMBL" id="FNMZ01000006">
    <property type="protein sequence ID" value="SDX51244.1"/>
    <property type="molecule type" value="Genomic_DNA"/>
</dbReference>